<proteinExistence type="predicted"/>
<accession>A0A1H8F2N8</accession>
<keyword evidence="5 8" id="KW-0012">Acyltransferase</keyword>
<evidence type="ECO:0000256" key="3">
    <source>
        <dbReference type="ARBA" id="ARBA00022679"/>
    </source>
</evidence>
<dbReference type="InterPro" id="IPR002123">
    <property type="entry name" value="Plipid/glycerol_acylTrfase"/>
</dbReference>
<evidence type="ECO:0000313" key="8">
    <source>
        <dbReference type="EMBL" id="SEN26161.1"/>
    </source>
</evidence>
<dbReference type="RefSeq" id="WP_245731476.1">
    <property type="nucleotide sequence ID" value="NZ_FOCI01000012.1"/>
</dbReference>
<organism evidence="8 9">
    <name type="scientific">Loktanella fryxellensis</name>
    <dbReference type="NCBI Taxonomy" id="245187"/>
    <lineage>
        <taxon>Bacteria</taxon>
        <taxon>Pseudomonadati</taxon>
        <taxon>Pseudomonadota</taxon>
        <taxon>Alphaproteobacteria</taxon>
        <taxon>Rhodobacterales</taxon>
        <taxon>Roseobacteraceae</taxon>
        <taxon>Loktanella</taxon>
    </lineage>
</organism>
<keyword evidence="6" id="KW-1133">Transmembrane helix</keyword>
<dbReference type="SUPFAM" id="SSF69593">
    <property type="entry name" value="Glycerol-3-phosphate (1)-acyltransferase"/>
    <property type="match status" value="1"/>
</dbReference>
<dbReference type="EMBL" id="FOCI01000012">
    <property type="protein sequence ID" value="SEN26161.1"/>
    <property type="molecule type" value="Genomic_DNA"/>
</dbReference>
<dbReference type="Proteomes" id="UP000199585">
    <property type="component" value="Unassembled WGS sequence"/>
</dbReference>
<keyword evidence="9" id="KW-1185">Reference proteome</keyword>
<dbReference type="PANTHER" id="PTHR10434">
    <property type="entry name" value="1-ACYL-SN-GLYCEROL-3-PHOSPHATE ACYLTRANSFERASE"/>
    <property type="match status" value="1"/>
</dbReference>
<evidence type="ECO:0000256" key="2">
    <source>
        <dbReference type="ARBA" id="ARBA00022516"/>
    </source>
</evidence>
<keyword evidence="4" id="KW-0443">Lipid metabolism</keyword>
<dbReference type="AlphaFoldDB" id="A0A1H8F2N8"/>
<name>A0A1H8F2N8_9RHOB</name>
<keyword evidence="6" id="KW-0812">Transmembrane</keyword>
<evidence type="ECO:0000313" key="9">
    <source>
        <dbReference type="Proteomes" id="UP000199585"/>
    </source>
</evidence>
<evidence type="ECO:0000256" key="6">
    <source>
        <dbReference type="SAM" id="Phobius"/>
    </source>
</evidence>
<protein>
    <submittedName>
        <fullName evidence="8">Lyso-ornithine lipid acyltransferase</fullName>
    </submittedName>
</protein>
<feature type="transmembrane region" description="Helical" evidence="6">
    <location>
        <begin position="6"/>
        <end position="25"/>
    </location>
</feature>
<dbReference type="STRING" id="245187.SAMN04488003_11232"/>
<dbReference type="GO" id="GO:0003841">
    <property type="term" value="F:1-acylglycerol-3-phosphate O-acyltransferase activity"/>
    <property type="evidence" value="ECO:0007669"/>
    <property type="project" value="TreeGrafter"/>
</dbReference>
<dbReference type="Pfam" id="PF01553">
    <property type="entry name" value="Acyltransferase"/>
    <property type="match status" value="1"/>
</dbReference>
<feature type="domain" description="Phospholipid/glycerol acyltransferase" evidence="7">
    <location>
        <begin position="67"/>
        <end position="178"/>
    </location>
</feature>
<keyword evidence="3 8" id="KW-0808">Transferase</keyword>
<keyword evidence="2" id="KW-0444">Lipid biosynthesis</keyword>
<comment type="pathway">
    <text evidence="1">Lipid metabolism.</text>
</comment>
<evidence type="ECO:0000259" key="7">
    <source>
        <dbReference type="SMART" id="SM00563"/>
    </source>
</evidence>
<evidence type="ECO:0000256" key="1">
    <source>
        <dbReference type="ARBA" id="ARBA00005189"/>
    </source>
</evidence>
<dbReference type="GO" id="GO:0006654">
    <property type="term" value="P:phosphatidic acid biosynthetic process"/>
    <property type="evidence" value="ECO:0007669"/>
    <property type="project" value="TreeGrafter"/>
</dbReference>
<evidence type="ECO:0000256" key="4">
    <source>
        <dbReference type="ARBA" id="ARBA00023098"/>
    </source>
</evidence>
<dbReference type="PANTHER" id="PTHR10434:SF64">
    <property type="entry name" value="1-ACYL-SN-GLYCEROL-3-PHOSPHATE ACYLTRANSFERASE-RELATED"/>
    <property type="match status" value="1"/>
</dbReference>
<keyword evidence="6" id="KW-0472">Membrane</keyword>
<dbReference type="CDD" id="cd07989">
    <property type="entry name" value="LPLAT_AGPAT-like"/>
    <property type="match status" value="1"/>
</dbReference>
<reference evidence="8 9" key="1">
    <citation type="submission" date="2016-10" db="EMBL/GenBank/DDBJ databases">
        <authorList>
            <person name="de Groot N.N."/>
        </authorList>
    </citation>
    <scope>NUCLEOTIDE SEQUENCE [LARGE SCALE GENOMIC DNA]</scope>
    <source>
        <strain evidence="8 9">DSM 16213</strain>
    </source>
</reference>
<sequence length="243" mass="26355">MLRRAVPMVAVIFGGLIAALLLRPLERLRHGDGRPWTAGLTVGVCRVALRLLGLKQDRRGTPLQSGGAWVANHVSWLDILVLNAGGRVVFVSKAEVARWPGIGWLARATGTVFVTRDRRAAAADVARLRSRLAQGQVLMFFPEGTSTDGLRVLPFKPTLLAPLIAAGLPVQAVTLTYRAPAGADPRIYGWWGDMDLGPHLLATLAHRRQGTVTVTYHAPRPTTPGDDRKDLAHHLMQDVKSAL</sequence>
<gene>
    <name evidence="8" type="ORF">SAMN04488003_11232</name>
</gene>
<evidence type="ECO:0000256" key="5">
    <source>
        <dbReference type="ARBA" id="ARBA00023315"/>
    </source>
</evidence>
<dbReference type="SMART" id="SM00563">
    <property type="entry name" value="PlsC"/>
    <property type="match status" value="1"/>
</dbReference>